<dbReference type="Proteomes" id="UP000574390">
    <property type="component" value="Unassembled WGS sequence"/>
</dbReference>
<reference evidence="2 3" key="1">
    <citation type="submission" date="2020-04" db="EMBL/GenBank/DDBJ databases">
        <title>Perkinsus olseni comparative genomics.</title>
        <authorList>
            <person name="Bogema D.R."/>
        </authorList>
    </citation>
    <scope>NUCLEOTIDE SEQUENCE [LARGE SCALE GENOMIC DNA]</scope>
    <source>
        <strain evidence="2">ATCC PRA-205</strain>
    </source>
</reference>
<name>A0A7J6PZL5_PEROL</name>
<feature type="region of interest" description="Disordered" evidence="1">
    <location>
        <begin position="139"/>
        <end position="159"/>
    </location>
</feature>
<accession>A0A7J6PZL5</accession>
<gene>
    <name evidence="2" type="ORF">FOZ62_006684</name>
</gene>
<evidence type="ECO:0000313" key="3">
    <source>
        <dbReference type="Proteomes" id="UP000574390"/>
    </source>
</evidence>
<evidence type="ECO:0000256" key="1">
    <source>
        <dbReference type="SAM" id="MobiDB-lite"/>
    </source>
</evidence>
<protein>
    <submittedName>
        <fullName evidence="2">Uncharacterized protein</fullName>
    </submittedName>
</protein>
<dbReference type="AlphaFoldDB" id="A0A7J6PZL5"/>
<dbReference type="EMBL" id="JABANM010033258">
    <property type="protein sequence ID" value="KAF4701575.1"/>
    <property type="molecule type" value="Genomic_DNA"/>
</dbReference>
<comment type="caution">
    <text evidence="2">The sequence shown here is derived from an EMBL/GenBank/DDBJ whole genome shotgun (WGS) entry which is preliminary data.</text>
</comment>
<sequence length="237" mass="26324">MVPDAGFVLGQLKYKEVEAKAIDGVDLTSEFQKLHLECSDRDAFNKLVSAIRNKLQRWGATSKKDVVVVATTVIAAVKYSAVLEDIEGDWVVSLSLYVAKQVSAMKHPSTTWHKDCTADLNQALVSFLKLKDEEADAASSSVRMRAQNNLAPERSSGSDRNEKAMFRLWSELPLSFGKQWRGPSKKIPYPAFEARIQKAAVVYGLPDRALQYFLIKYLGGALREEIEELVQPGDSAS</sequence>
<proteinExistence type="predicted"/>
<feature type="compositionally biased region" description="Polar residues" evidence="1">
    <location>
        <begin position="139"/>
        <end position="150"/>
    </location>
</feature>
<evidence type="ECO:0000313" key="2">
    <source>
        <dbReference type="EMBL" id="KAF4701575.1"/>
    </source>
</evidence>
<organism evidence="2 3">
    <name type="scientific">Perkinsus olseni</name>
    <name type="common">Perkinsus atlanticus</name>
    <dbReference type="NCBI Taxonomy" id="32597"/>
    <lineage>
        <taxon>Eukaryota</taxon>
        <taxon>Sar</taxon>
        <taxon>Alveolata</taxon>
        <taxon>Perkinsozoa</taxon>
        <taxon>Perkinsea</taxon>
        <taxon>Perkinsida</taxon>
        <taxon>Perkinsidae</taxon>
        <taxon>Perkinsus</taxon>
    </lineage>
</organism>
<feature type="non-terminal residue" evidence="2">
    <location>
        <position position="237"/>
    </location>
</feature>